<proteinExistence type="predicted"/>
<dbReference type="EMBL" id="MLAW01000053">
    <property type="protein sequence ID" value="OJJ18985.1"/>
    <property type="molecule type" value="Genomic_DNA"/>
</dbReference>
<evidence type="ECO:0000256" key="3">
    <source>
        <dbReference type="ARBA" id="ARBA00022692"/>
    </source>
</evidence>
<dbReference type="CDD" id="cd06225">
    <property type="entry name" value="HAMP"/>
    <property type="match status" value="1"/>
</dbReference>
<reference evidence="8" key="1">
    <citation type="submission" date="2016-10" db="EMBL/GenBank/DDBJ databases">
        <title>CRISPR-Cas defence system in Roseofilum reptotaenium: evidence of a bacteriophage-cyanobacterium arms race in the coral black band disease.</title>
        <authorList>
            <person name="Buerger P."/>
            <person name="Wood-Charlson E.M."/>
            <person name="Weynberg K.D."/>
            <person name="Willis B."/>
            <person name="Van Oppen M.J."/>
        </authorList>
    </citation>
    <scope>NUCLEOTIDE SEQUENCE [LARGE SCALE GENOMIC DNA]</scope>
    <source>
        <strain evidence="8">AO1-A</strain>
    </source>
</reference>
<name>A0A1L9QL84_9CYAN</name>
<keyword evidence="3" id="KW-0812">Transmembrane</keyword>
<dbReference type="GO" id="GO:0007165">
    <property type="term" value="P:signal transduction"/>
    <property type="evidence" value="ECO:0007669"/>
    <property type="project" value="InterPro"/>
</dbReference>
<evidence type="ECO:0000256" key="5">
    <source>
        <dbReference type="ARBA" id="ARBA00023136"/>
    </source>
</evidence>
<feature type="domain" description="HAMP" evidence="7">
    <location>
        <begin position="357"/>
        <end position="412"/>
    </location>
</feature>
<keyword evidence="5" id="KW-0472">Membrane</keyword>
<dbReference type="InterPro" id="IPR003660">
    <property type="entry name" value="HAMP_dom"/>
</dbReference>
<protein>
    <recommendedName>
        <fullName evidence="7">HAMP domain-containing protein</fullName>
    </recommendedName>
</protein>
<evidence type="ECO:0000313" key="9">
    <source>
        <dbReference type="Proteomes" id="UP000183940"/>
    </source>
</evidence>
<dbReference type="Pfam" id="PF02743">
    <property type="entry name" value="dCache_1"/>
    <property type="match status" value="1"/>
</dbReference>
<evidence type="ECO:0000259" key="7">
    <source>
        <dbReference type="PROSITE" id="PS50885"/>
    </source>
</evidence>
<keyword evidence="9" id="KW-1185">Reference proteome</keyword>
<feature type="compositionally biased region" description="Polar residues" evidence="6">
    <location>
        <begin position="424"/>
        <end position="444"/>
    </location>
</feature>
<dbReference type="AlphaFoldDB" id="A0A1L9QL84"/>
<dbReference type="GO" id="GO:0005886">
    <property type="term" value="C:plasma membrane"/>
    <property type="evidence" value="ECO:0007669"/>
    <property type="project" value="UniProtKB-SubCell"/>
</dbReference>
<dbReference type="CDD" id="cd18774">
    <property type="entry name" value="PDC2_HK_sensor"/>
    <property type="match status" value="1"/>
</dbReference>
<dbReference type="SUPFAM" id="SSF103190">
    <property type="entry name" value="Sensory domain-like"/>
    <property type="match status" value="1"/>
</dbReference>
<keyword evidence="2" id="KW-1003">Cell membrane</keyword>
<dbReference type="PROSITE" id="PS50885">
    <property type="entry name" value="HAMP"/>
    <property type="match status" value="1"/>
</dbReference>
<dbReference type="Gene3D" id="6.10.340.10">
    <property type="match status" value="1"/>
</dbReference>
<accession>A0A1L9QL84</accession>
<sequence>MVSLKKLIPILTVTPLMATLAFTGVLAIYNADKTVDELSRSWMKESVMQIKSQVHLNLRQPEIIYKLSLNRYQSNPSIWKNTQNLTINFYNKIRFFPSVSNIYFGSPNQEFIGVKLNENGQFTQSYSGENTDYQHITSILDRNGQRGQVLSKDSVFNPTTRPWYQAAQKTNNLVWSPVYPHFTTRQLGITAAQAVRDRQGNLVGVLGIDYFLNSLNQFLRDLPISKAAKVLIIQQDGQLIASSDPDPLTLFDPESETHLMITQSPDPMVQKIGEILIAKFSDFSLISEPQSLIFYHNGQKQLVWVEPIENHWNLHWVVVVALSESNVFHPAKKRTIYIFMILAATVGSALAVWNMHQLVVSPLLRLNTTAKQLKNRRFKPEKIADLVKRNDEIGQFSRVFEEMALLIQEQQSNLEKRIEQLSTYKTKASSSEDTENSPELNSSYWDYLKQKSQKIRRKTPLEKHD</sequence>
<gene>
    <name evidence="8" type="ORF">BI308_21725</name>
</gene>
<dbReference type="InterPro" id="IPR033479">
    <property type="entry name" value="dCache_1"/>
</dbReference>
<comment type="subcellular location">
    <subcellularLocation>
        <location evidence="1">Cell membrane</location>
        <topology evidence="1">Multi-pass membrane protein</topology>
    </subcellularLocation>
</comment>
<dbReference type="Gene3D" id="3.30.450.20">
    <property type="entry name" value="PAS domain"/>
    <property type="match status" value="2"/>
</dbReference>
<dbReference type="InterPro" id="IPR029151">
    <property type="entry name" value="Sensor-like_sf"/>
</dbReference>
<comment type="caution">
    <text evidence="8">The sequence shown here is derived from an EMBL/GenBank/DDBJ whole genome shotgun (WGS) entry which is preliminary data.</text>
</comment>
<dbReference type="CDD" id="cd12913">
    <property type="entry name" value="PDC1_MCP_like"/>
    <property type="match status" value="1"/>
</dbReference>
<evidence type="ECO:0000256" key="4">
    <source>
        <dbReference type="ARBA" id="ARBA00022989"/>
    </source>
</evidence>
<organism evidence="8 9">
    <name type="scientific">Roseofilum reptotaenium AO1-A</name>
    <dbReference type="NCBI Taxonomy" id="1925591"/>
    <lineage>
        <taxon>Bacteria</taxon>
        <taxon>Bacillati</taxon>
        <taxon>Cyanobacteriota</taxon>
        <taxon>Cyanophyceae</taxon>
        <taxon>Desertifilales</taxon>
        <taxon>Desertifilaceae</taxon>
        <taxon>Roseofilum</taxon>
    </lineage>
</organism>
<feature type="region of interest" description="Disordered" evidence="6">
    <location>
        <begin position="424"/>
        <end position="445"/>
    </location>
</feature>
<dbReference type="STRING" id="1925591.BI308_21725"/>
<evidence type="ECO:0000256" key="2">
    <source>
        <dbReference type="ARBA" id="ARBA00022475"/>
    </source>
</evidence>
<keyword evidence="4" id="KW-1133">Transmembrane helix</keyword>
<evidence type="ECO:0000256" key="6">
    <source>
        <dbReference type="SAM" id="MobiDB-lite"/>
    </source>
</evidence>
<dbReference type="Proteomes" id="UP000183940">
    <property type="component" value="Unassembled WGS sequence"/>
</dbReference>
<evidence type="ECO:0000313" key="8">
    <source>
        <dbReference type="EMBL" id="OJJ18985.1"/>
    </source>
</evidence>
<evidence type="ECO:0000256" key="1">
    <source>
        <dbReference type="ARBA" id="ARBA00004651"/>
    </source>
</evidence>